<dbReference type="RefSeq" id="WP_193110607.1">
    <property type="nucleotide sequence ID" value="NZ_CP041406.1"/>
</dbReference>
<evidence type="ECO:0000313" key="2">
    <source>
        <dbReference type="EMBL" id="QOP46348.1"/>
    </source>
</evidence>
<dbReference type="AlphaFoldDB" id="A0A7M1BC05"/>
<dbReference type="KEGG" id="spal:FM071_08620"/>
<accession>A0A7M1BC05</accession>
<evidence type="ECO:0000256" key="1">
    <source>
        <dbReference type="SAM" id="Phobius"/>
    </source>
</evidence>
<keyword evidence="1" id="KW-0812">Transmembrane</keyword>
<name>A0A7M1BC05_9BACT</name>
<dbReference type="NCBIfam" id="TIGR02532">
    <property type="entry name" value="IV_pilin_GFxxxE"/>
    <property type="match status" value="1"/>
</dbReference>
<keyword evidence="3" id="KW-1185">Reference proteome</keyword>
<keyword evidence="1" id="KW-1133">Transmembrane helix</keyword>
<gene>
    <name evidence="2" type="ORF">FM071_08620</name>
</gene>
<keyword evidence="1" id="KW-0472">Membrane</keyword>
<sequence>MVKRYAFTMIELIFAIVIISIAIVSLPVMTNTTQKGVEQNIVQEAIFAASAQLMGIMSGYWDELSMQDNALSNLSRVINIGGDCDAVTRMRPGHIAQPFHRRCLNNDVNPANLSATGGNFYSLDDAVAAVNGTADIFDNPNASDTGYKDTYTSTATISRTNDLKKIAVSIQDSNGNTITKLISYSANIGEPEYYKRTMQ</sequence>
<organism evidence="2 3">
    <name type="scientific">Sulfurimonas paralvinellae</name>
    <dbReference type="NCBI Taxonomy" id="317658"/>
    <lineage>
        <taxon>Bacteria</taxon>
        <taxon>Pseudomonadati</taxon>
        <taxon>Campylobacterota</taxon>
        <taxon>Epsilonproteobacteria</taxon>
        <taxon>Campylobacterales</taxon>
        <taxon>Sulfurimonadaceae</taxon>
        <taxon>Sulfurimonas</taxon>
    </lineage>
</organism>
<reference evidence="2 3" key="1">
    <citation type="submission" date="2019-07" db="EMBL/GenBank/DDBJ databases">
        <title>Sulfurimonas paralvinellae sp. nov., a novel mesophilic, hydrogen- and sulfur-oxidizing chemolithoautotroph within the Epsilonproteo- bacteria isolated from a deep-sea hydrothermal vent polychaete nest, reclassification of Thiomicrospira denitrificans as Sulfurimonas denitrificans comb. nov. and emended description of the genus Sulfurimonas.</title>
        <authorList>
            <person name="Wang S."/>
            <person name="Jiang L."/>
            <person name="Shao Z."/>
        </authorList>
    </citation>
    <scope>NUCLEOTIDE SEQUENCE [LARGE SCALE GENOMIC DNA]</scope>
    <source>
        <strain evidence="2 3">GO25</strain>
    </source>
</reference>
<evidence type="ECO:0000313" key="3">
    <source>
        <dbReference type="Proteomes" id="UP000593580"/>
    </source>
</evidence>
<proteinExistence type="predicted"/>
<feature type="transmembrane region" description="Helical" evidence="1">
    <location>
        <begin position="12"/>
        <end position="29"/>
    </location>
</feature>
<dbReference type="InterPro" id="IPR012902">
    <property type="entry name" value="N_methyl_site"/>
</dbReference>
<protein>
    <submittedName>
        <fullName evidence="2">Prepilin-type N-terminal cleavage/methylation domain-containing protein</fullName>
    </submittedName>
</protein>
<dbReference type="EMBL" id="CP041406">
    <property type="protein sequence ID" value="QOP46348.1"/>
    <property type="molecule type" value="Genomic_DNA"/>
</dbReference>
<dbReference type="Pfam" id="PF07963">
    <property type="entry name" value="N_methyl"/>
    <property type="match status" value="1"/>
</dbReference>
<dbReference type="Proteomes" id="UP000593580">
    <property type="component" value="Chromosome"/>
</dbReference>